<dbReference type="Proteomes" id="UP000011083">
    <property type="component" value="Unassembled WGS sequence"/>
</dbReference>
<dbReference type="KEGG" id="acan:ACA1_035790"/>
<dbReference type="AlphaFoldDB" id="L8H9P6"/>
<protein>
    <submittedName>
        <fullName evidence="1">Uncharacterized protein</fullName>
    </submittedName>
</protein>
<keyword evidence="2" id="KW-1185">Reference proteome</keyword>
<feature type="non-terminal residue" evidence="1">
    <location>
        <position position="66"/>
    </location>
</feature>
<dbReference type="RefSeq" id="XP_004348753.1">
    <property type="nucleotide sequence ID" value="XM_004348703.1"/>
</dbReference>
<evidence type="ECO:0000313" key="1">
    <source>
        <dbReference type="EMBL" id="ELR22239.1"/>
    </source>
</evidence>
<dbReference type="VEuPathDB" id="AmoebaDB:ACA1_035790"/>
<name>L8H9P6_ACACF</name>
<dbReference type="EMBL" id="KB007886">
    <property type="protein sequence ID" value="ELR22239.1"/>
    <property type="molecule type" value="Genomic_DNA"/>
</dbReference>
<accession>L8H9P6</accession>
<organism evidence="1 2">
    <name type="scientific">Acanthamoeba castellanii (strain ATCC 30010 / Neff)</name>
    <dbReference type="NCBI Taxonomy" id="1257118"/>
    <lineage>
        <taxon>Eukaryota</taxon>
        <taxon>Amoebozoa</taxon>
        <taxon>Discosea</taxon>
        <taxon>Longamoebia</taxon>
        <taxon>Centramoebida</taxon>
        <taxon>Acanthamoebidae</taxon>
        <taxon>Acanthamoeba</taxon>
    </lineage>
</organism>
<dbReference type="GeneID" id="14923167"/>
<evidence type="ECO:0000313" key="2">
    <source>
        <dbReference type="Proteomes" id="UP000011083"/>
    </source>
</evidence>
<sequence>MEAQLRQKYFIAEEKLIAKACCPKHPNGKTVGISGADHDEIKQQIPSVEAWLGRKYRRDLGQARPE</sequence>
<gene>
    <name evidence="1" type="ORF">ACA1_035790</name>
</gene>
<proteinExistence type="predicted"/>
<reference evidence="1 2" key="1">
    <citation type="journal article" date="2013" name="Genome Biol.">
        <title>Genome of Acanthamoeba castellanii highlights extensive lateral gene transfer and early evolution of tyrosine kinase signaling.</title>
        <authorList>
            <person name="Clarke M."/>
            <person name="Lohan A.J."/>
            <person name="Liu B."/>
            <person name="Lagkouvardos I."/>
            <person name="Roy S."/>
            <person name="Zafar N."/>
            <person name="Bertelli C."/>
            <person name="Schilde C."/>
            <person name="Kianianmomeni A."/>
            <person name="Burglin T.R."/>
            <person name="Frech C."/>
            <person name="Turcotte B."/>
            <person name="Kopec K.O."/>
            <person name="Synnott J.M."/>
            <person name="Choo C."/>
            <person name="Paponov I."/>
            <person name="Finkler A."/>
            <person name="Soon Heng Tan C."/>
            <person name="Hutchins A.P."/>
            <person name="Weinmeier T."/>
            <person name="Rattei T."/>
            <person name="Chu J.S."/>
            <person name="Gimenez G."/>
            <person name="Irimia M."/>
            <person name="Rigden D.J."/>
            <person name="Fitzpatrick D.A."/>
            <person name="Lorenzo-Morales J."/>
            <person name="Bateman A."/>
            <person name="Chiu C.H."/>
            <person name="Tang P."/>
            <person name="Hegemann P."/>
            <person name="Fromm H."/>
            <person name="Raoult D."/>
            <person name="Greub G."/>
            <person name="Miranda-Saavedra D."/>
            <person name="Chen N."/>
            <person name="Nash P."/>
            <person name="Ginger M.L."/>
            <person name="Horn M."/>
            <person name="Schaap P."/>
            <person name="Caler L."/>
            <person name="Loftus B."/>
        </authorList>
    </citation>
    <scope>NUCLEOTIDE SEQUENCE [LARGE SCALE GENOMIC DNA]</scope>
    <source>
        <strain evidence="1 2">Neff</strain>
    </source>
</reference>